<organism evidence="2 3">
    <name type="scientific">Cucumis sativus</name>
    <name type="common">Cucumber</name>
    <dbReference type="NCBI Taxonomy" id="3659"/>
    <lineage>
        <taxon>Eukaryota</taxon>
        <taxon>Viridiplantae</taxon>
        <taxon>Streptophyta</taxon>
        <taxon>Embryophyta</taxon>
        <taxon>Tracheophyta</taxon>
        <taxon>Spermatophyta</taxon>
        <taxon>Magnoliopsida</taxon>
        <taxon>eudicotyledons</taxon>
        <taxon>Gunneridae</taxon>
        <taxon>Pentapetalae</taxon>
        <taxon>rosids</taxon>
        <taxon>fabids</taxon>
        <taxon>Cucurbitales</taxon>
        <taxon>Cucurbitaceae</taxon>
        <taxon>Benincaseae</taxon>
        <taxon>Cucumis</taxon>
    </lineage>
</organism>
<proteinExistence type="predicted"/>
<keyword evidence="3" id="KW-1185">Reference proteome</keyword>
<dbReference type="AlphaFoldDB" id="A0A0A0LW11"/>
<evidence type="ECO:0000313" key="2">
    <source>
        <dbReference type="EMBL" id="KGN65164.1"/>
    </source>
</evidence>
<gene>
    <name evidence="2" type="ORF">Csa_1G256730</name>
</gene>
<evidence type="ECO:0000256" key="1">
    <source>
        <dbReference type="SAM" id="Phobius"/>
    </source>
</evidence>
<dbReference type="EMBL" id="CM002922">
    <property type="protein sequence ID" value="KGN65164.1"/>
    <property type="molecule type" value="Genomic_DNA"/>
</dbReference>
<reference evidence="2 3" key="3">
    <citation type="journal article" date="2010" name="BMC Genomics">
        <title>Transcriptome sequencing and comparative analysis of cucumber flowers with different sex types.</title>
        <authorList>
            <person name="Guo S."/>
            <person name="Zheng Y."/>
            <person name="Joung J.G."/>
            <person name="Liu S."/>
            <person name="Zhang Z."/>
            <person name="Crasta O.R."/>
            <person name="Sobral B.W."/>
            <person name="Xu Y."/>
            <person name="Huang S."/>
            <person name="Fei Z."/>
        </authorList>
    </citation>
    <scope>NUCLEOTIDE SEQUENCE [LARGE SCALE GENOMIC DNA]</scope>
    <source>
        <strain evidence="3">cv. 9930</strain>
    </source>
</reference>
<sequence length="83" mass="9248">MCVVGSRDTRGNFGNIKSRSFRLILSSQSPFSLDKQEASCAGEEPQWCAEPEMGRSFCRRWHLLAVILSLPMLCSSSVFGFSL</sequence>
<feature type="transmembrane region" description="Helical" evidence="1">
    <location>
        <begin position="61"/>
        <end position="81"/>
    </location>
</feature>
<reference evidence="2 3" key="4">
    <citation type="journal article" date="2011" name="BMC Genomics">
        <title>RNA-Seq improves annotation of protein-coding genes in the cucumber genome.</title>
        <authorList>
            <person name="Li Z."/>
            <person name="Zhang Z."/>
            <person name="Yan P."/>
            <person name="Huang S."/>
            <person name="Fei Z."/>
            <person name="Lin K."/>
        </authorList>
    </citation>
    <scope>NUCLEOTIDE SEQUENCE [LARGE SCALE GENOMIC DNA]</scope>
    <source>
        <strain evidence="3">cv. 9930</strain>
    </source>
</reference>
<dbReference type="Gramene" id="KGN65164">
    <property type="protein sequence ID" value="KGN65164"/>
    <property type="gene ID" value="Csa_1G256730"/>
</dbReference>
<dbReference type="Proteomes" id="UP000029981">
    <property type="component" value="Chromosome 1"/>
</dbReference>
<protein>
    <submittedName>
        <fullName evidence="2">Uncharacterized protein</fullName>
    </submittedName>
</protein>
<accession>A0A0A0LW11</accession>
<keyword evidence="1" id="KW-1133">Transmembrane helix</keyword>
<reference evidence="2 3" key="2">
    <citation type="journal article" date="2009" name="PLoS ONE">
        <title>An integrated genetic and cytogenetic map of the cucumber genome.</title>
        <authorList>
            <person name="Ren Y."/>
            <person name="Zhang Z."/>
            <person name="Liu J."/>
            <person name="Staub J.E."/>
            <person name="Han Y."/>
            <person name="Cheng Z."/>
            <person name="Li X."/>
            <person name="Lu J."/>
            <person name="Miao H."/>
            <person name="Kang H."/>
            <person name="Xie B."/>
            <person name="Gu X."/>
            <person name="Wang X."/>
            <person name="Du Y."/>
            <person name="Jin W."/>
            <person name="Huang S."/>
        </authorList>
    </citation>
    <scope>NUCLEOTIDE SEQUENCE [LARGE SCALE GENOMIC DNA]</scope>
    <source>
        <strain evidence="3">cv. 9930</strain>
    </source>
</reference>
<keyword evidence="1" id="KW-0472">Membrane</keyword>
<evidence type="ECO:0000313" key="3">
    <source>
        <dbReference type="Proteomes" id="UP000029981"/>
    </source>
</evidence>
<name>A0A0A0LW11_CUCSA</name>
<keyword evidence="1" id="KW-0812">Transmembrane</keyword>
<reference evidence="2 3" key="1">
    <citation type="journal article" date="2009" name="Nat. Genet.">
        <title>The genome of the cucumber, Cucumis sativus L.</title>
        <authorList>
            <person name="Huang S."/>
            <person name="Li R."/>
            <person name="Zhang Z."/>
            <person name="Li L."/>
            <person name="Gu X."/>
            <person name="Fan W."/>
            <person name="Lucas W.J."/>
            <person name="Wang X."/>
            <person name="Xie B."/>
            <person name="Ni P."/>
            <person name="Ren Y."/>
            <person name="Zhu H."/>
            <person name="Li J."/>
            <person name="Lin K."/>
            <person name="Jin W."/>
            <person name="Fei Z."/>
            <person name="Li G."/>
            <person name="Staub J."/>
            <person name="Kilian A."/>
            <person name="van der Vossen E.A."/>
            <person name="Wu Y."/>
            <person name="Guo J."/>
            <person name="He J."/>
            <person name="Jia Z."/>
            <person name="Ren Y."/>
            <person name="Tian G."/>
            <person name="Lu Y."/>
            <person name="Ruan J."/>
            <person name="Qian W."/>
            <person name="Wang M."/>
            <person name="Huang Q."/>
            <person name="Li B."/>
            <person name="Xuan Z."/>
            <person name="Cao J."/>
            <person name="Asan"/>
            <person name="Wu Z."/>
            <person name="Zhang J."/>
            <person name="Cai Q."/>
            <person name="Bai Y."/>
            <person name="Zhao B."/>
            <person name="Han Y."/>
            <person name="Li Y."/>
            <person name="Li X."/>
            <person name="Wang S."/>
            <person name="Shi Q."/>
            <person name="Liu S."/>
            <person name="Cho W.K."/>
            <person name="Kim J.Y."/>
            <person name="Xu Y."/>
            <person name="Heller-Uszynska K."/>
            <person name="Miao H."/>
            <person name="Cheng Z."/>
            <person name="Zhang S."/>
            <person name="Wu J."/>
            <person name="Yang Y."/>
            <person name="Kang H."/>
            <person name="Li M."/>
            <person name="Liang H."/>
            <person name="Ren X."/>
            <person name="Shi Z."/>
            <person name="Wen M."/>
            <person name="Jian M."/>
            <person name="Yang H."/>
            <person name="Zhang G."/>
            <person name="Yang Z."/>
            <person name="Chen R."/>
            <person name="Liu S."/>
            <person name="Li J."/>
            <person name="Ma L."/>
            <person name="Liu H."/>
            <person name="Zhou Y."/>
            <person name="Zhao J."/>
            <person name="Fang X."/>
            <person name="Li G."/>
            <person name="Fang L."/>
            <person name="Li Y."/>
            <person name="Liu D."/>
            <person name="Zheng H."/>
            <person name="Zhang Y."/>
            <person name="Qin N."/>
            <person name="Li Z."/>
            <person name="Yang G."/>
            <person name="Yang S."/>
            <person name="Bolund L."/>
            <person name="Kristiansen K."/>
            <person name="Zheng H."/>
            <person name="Li S."/>
            <person name="Zhang X."/>
            <person name="Yang H."/>
            <person name="Wang J."/>
            <person name="Sun R."/>
            <person name="Zhang B."/>
            <person name="Jiang S."/>
            <person name="Wang J."/>
            <person name="Du Y."/>
            <person name="Li S."/>
        </authorList>
    </citation>
    <scope>NUCLEOTIDE SEQUENCE [LARGE SCALE GENOMIC DNA]</scope>
    <source>
        <strain evidence="3">cv. 9930</strain>
    </source>
</reference>